<comment type="caution">
    <text evidence="1">The sequence shown here is derived from an EMBL/GenBank/DDBJ whole genome shotgun (WGS) entry which is preliminary data.</text>
</comment>
<dbReference type="RefSeq" id="WP_242607834.1">
    <property type="nucleotide sequence ID" value="NZ_SGWX01000001.1"/>
</dbReference>
<accession>A0A4Q7M0K7</accession>
<dbReference type="EMBL" id="SGWX01000001">
    <property type="protein sequence ID" value="RZS60711.1"/>
    <property type="molecule type" value="Genomic_DNA"/>
</dbReference>
<evidence type="ECO:0000313" key="2">
    <source>
        <dbReference type="Proteomes" id="UP000293852"/>
    </source>
</evidence>
<name>A0A4Q7M0K7_9MICO</name>
<dbReference type="AlphaFoldDB" id="A0A4Q7M0K7"/>
<reference evidence="1 2" key="1">
    <citation type="submission" date="2019-02" db="EMBL/GenBank/DDBJ databases">
        <title>Sequencing the genomes of 1000 actinobacteria strains.</title>
        <authorList>
            <person name="Klenk H.-P."/>
        </authorList>
    </citation>
    <scope>NUCLEOTIDE SEQUENCE [LARGE SCALE GENOMIC DNA]</scope>
    <source>
        <strain evidence="1 2">DSM 16932</strain>
    </source>
</reference>
<evidence type="ECO:0000313" key="1">
    <source>
        <dbReference type="EMBL" id="RZS60711.1"/>
    </source>
</evidence>
<organism evidence="1 2">
    <name type="scientific">Xylanimonas ulmi</name>
    <dbReference type="NCBI Taxonomy" id="228973"/>
    <lineage>
        <taxon>Bacteria</taxon>
        <taxon>Bacillati</taxon>
        <taxon>Actinomycetota</taxon>
        <taxon>Actinomycetes</taxon>
        <taxon>Micrococcales</taxon>
        <taxon>Promicromonosporaceae</taxon>
        <taxon>Xylanimonas</taxon>
    </lineage>
</organism>
<proteinExistence type="predicted"/>
<gene>
    <name evidence="1" type="ORF">EV386_0986</name>
</gene>
<keyword evidence="2" id="KW-1185">Reference proteome</keyword>
<sequence length="236" mass="26014">MTSPDGVLSEADIEQLSTELRREFGTRVRSWPEVVRYMVSAVPDVAIGALSRAADLAEMSGPNEEHVAWWLRDYIEHPEHVAARVATRRERQSAIAKLGTYVRSRATASRGAGPWHATDCPWVAEARQPEIWEGTDTLPDDGRLCSECRAGGLPAPHQVPNDASARERMVEAIALKGPFVRKRAFRDRQGVDQPAGVWHAAGCKMTGRAADERAWEGVAELPGDDSQHSCLRQRSA</sequence>
<protein>
    <submittedName>
        <fullName evidence="1">Uncharacterized protein</fullName>
    </submittedName>
</protein>
<dbReference type="Proteomes" id="UP000293852">
    <property type="component" value="Unassembled WGS sequence"/>
</dbReference>